<dbReference type="GO" id="GO:0016740">
    <property type="term" value="F:transferase activity"/>
    <property type="evidence" value="ECO:0007669"/>
    <property type="project" value="UniProtKB-KW"/>
</dbReference>
<name>A0A368P668_9FLAO</name>
<dbReference type="AlphaFoldDB" id="A0A368P668"/>
<keyword evidence="1" id="KW-1133">Transmembrane helix</keyword>
<sequence length="402" mass="45331">MDKVIVIGAIDRHNYGDLLFPILITEYLKQELKEDYLKLQIEYYGSVNSNLSAFGAIKTESCNELFNSKVTDKTVVVVVGGAVLFATWINIISYLKSDLLFKVISVANKLIPSDILERLLAKTYGFKIKKPFIIPKEIFLDAQPKITYNAVGASGLSFVSQKSRKYLSNSLNYSDFLSVRDQKSYDNLIEIGVTKEFFVSPDSALIMSDYFPIVELERKVEKATLDLVNKFGRDYFCFQVGLKYAKNNYNVIAKNLDEISLKHNLPILLLPIGNAPGHSNDIALKKILSTMKSNNVEILKSSNVYDIMLAIAVSRVFAGTSLHGNITATSFNVQSIILTSEIPKLNNYVKTWLDPDVIHIVEFNDLYDTFSVIMDNGFNGYKNLDSLKNKVYENYKSLFSLT</sequence>
<feature type="domain" description="Polysaccharide pyruvyl transferase" evidence="2">
    <location>
        <begin position="14"/>
        <end position="339"/>
    </location>
</feature>
<dbReference type="EMBL" id="QPIG01000001">
    <property type="protein sequence ID" value="RCU58322.1"/>
    <property type="molecule type" value="Genomic_DNA"/>
</dbReference>
<keyword evidence="1" id="KW-0812">Transmembrane</keyword>
<evidence type="ECO:0000259" key="2">
    <source>
        <dbReference type="Pfam" id="PF04230"/>
    </source>
</evidence>
<proteinExistence type="predicted"/>
<evidence type="ECO:0000313" key="3">
    <source>
        <dbReference type="EMBL" id="RCU58322.1"/>
    </source>
</evidence>
<protein>
    <submittedName>
        <fullName evidence="3">Polysaccharide pyruvyl transferase family protein</fullName>
    </submittedName>
</protein>
<comment type="caution">
    <text evidence="3">The sequence shown here is derived from an EMBL/GenBank/DDBJ whole genome shotgun (WGS) entry which is preliminary data.</text>
</comment>
<feature type="transmembrane region" description="Helical" evidence="1">
    <location>
        <begin position="75"/>
        <end position="95"/>
    </location>
</feature>
<dbReference type="InterPro" id="IPR007345">
    <property type="entry name" value="Polysacch_pyruvyl_Trfase"/>
</dbReference>
<accession>A0A368P668</accession>
<gene>
    <name evidence="3" type="ORF">DU428_02810</name>
</gene>
<evidence type="ECO:0000313" key="4">
    <source>
        <dbReference type="Proteomes" id="UP000252249"/>
    </source>
</evidence>
<keyword evidence="4" id="KW-1185">Reference proteome</keyword>
<dbReference type="RefSeq" id="WP_113965755.1">
    <property type="nucleotide sequence ID" value="NZ_QNRP01000001.1"/>
</dbReference>
<dbReference type="OrthoDB" id="1425928at2"/>
<dbReference type="Proteomes" id="UP000252249">
    <property type="component" value="Unassembled WGS sequence"/>
</dbReference>
<dbReference type="Pfam" id="PF04230">
    <property type="entry name" value="PS_pyruv_trans"/>
    <property type="match status" value="1"/>
</dbReference>
<reference evidence="3 4" key="1">
    <citation type="submission" date="2018-07" db="EMBL/GenBank/DDBJ databases">
        <title>Oceanihabitans testaceum sp. nov., isolated from marine sediment.</title>
        <authorList>
            <person name="Li C.-M."/>
        </authorList>
    </citation>
    <scope>NUCLEOTIDE SEQUENCE [LARGE SCALE GENOMIC DNA]</scope>
    <source>
        <strain evidence="3 4">S9-10</strain>
    </source>
</reference>
<organism evidence="3 4">
    <name type="scientific">Oceanihabitans sediminis</name>
    <dbReference type="NCBI Taxonomy" id="1812012"/>
    <lineage>
        <taxon>Bacteria</taxon>
        <taxon>Pseudomonadati</taxon>
        <taxon>Bacteroidota</taxon>
        <taxon>Flavobacteriia</taxon>
        <taxon>Flavobacteriales</taxon>
        <taxon>Flavobacteriaceae</taxon>
        <taxon>Oceanihabitans</taxon>
    </lineage>
</organism>
<evidence type="ECO:0000256" key="1">
    <source>
        <dbReference type="SAM" id="Phobius"/>
    </source>
</evidence>
<keyword evidence="3" id="KW-0808">Transferase</keyword>
<keyword evidence="1" id="KW-0472">Membrane</keyword>